<feature type="domain" description="EF-hand" evidence="11">
    <location>
        <begin position="337"/>
        <end position="372"/>
    </location>
</feature>
<keyword evidence="3 10" id="KW-0812">Transmembrane</keyword>
<feature type="transmembrane region" description="Helical" evidence="10">
    <location>
        <begin position="231"/>
        <end position="250"/>
    </location>
</feature>
<dbReference type="InterPro" id="IPR002048">
    <property type="entry name" value="EF_hand_dom"/>
</dbReference>
<evidence type="ECO:0000313" key="13">
    <source>
        <dbReference type="Proteomes" id="UP000604046"/>
    </source>
</evidence>
<evidence type="ECO:0000256" key="4">
    <source>
        <dbReference type="ARBA" id="ARBA00022837"/>
    </source>
</evidence>
<dbReference type="Proteomes" id="UP000604046">
    <property type="component" value="Unassembled WGS sequence"/>
</dbReference>
<dbReference type="GO" id="GO:0030322">
    <property type="term" value="P:stabilization of membrane potential"/>
    <property type="evidence" value="ECO:0007669"/>
    <property type="project" value="TreeGrafter"/>
</dbReference>
<dbReference type="PRINTS" id="PR01333">
    <property type="entry name" value="2POREKCHANEL"/>
</dbReference>
<evidence type="ECO:0000256" key="9">
    <source>
        <dbReference type="SAM" id="MobiDB-lite"/>
    </source>
</evidence>
<evidence type="ECO:0000313" key="12">
    <source>
        <dbReference type="EMBL" id="CAE7496174.1"/>
    </source>
</evidence>
<dbReference type="GO" id="GO:0005886">
    <property type="term" value="C:plasma membrane"/>
    <property type="evidence" value="ECO:0007669"/>
    <property type="project" value="TreeGrafter"/>
</dbReference>
<gene>
    <name evidence="12" type="primary">TPKA</name>
    <name evidence="12" type="ORF">SNAT2548_LOCUS27791</name>
</gene>
<dbReference type="PROSITE" id="PS00018">
    <property type="entry name" value="EF_HAND_1"/>
    <property type="match status" value="1"/>
</dbReference>
<dbReference type="AlphaFoldDB" id="A0A812SPJ8"/>
<dbReference type="Pfam" id="PF07885">
    <property type="entry name" value="Ion_trans_2"/>
    <property type="match status" value="2"/>
</dbReference>
<dbReference type="EMBL" id="CAJNDS010002490">
    <property type="protein sequence ID" value="CAE7496174.1"/>
    <property type="molecule type" value="Genomic_DNA"/>
</dbReference>
<feature type="transmembrane region" description="Helical" evidence="10">
    <location>
        <begin position="40"/>
        <end position="59"/>
    </location>
</feature>
<dbReference type="InterPro" id="IPR003280">
    <property type="entry name" value="2pore_dom_K_chnl"/>
</dbReference>
<dbReference type="GO" id="GO:0022841">
    <property type="term" value="F:potassium ion leak channel activity"/>
    <property type="evidence" value="ECO:0007669"/>
    <property type="project" value="TreeGrafter"/>
</dbReference>
<protein>
    <submittedName>
        <fullName evidence="12">TPKA protein</fullName>
    </submittedName>
</protein>
<evidence type="ECO:0000256" key="2">
    <source>
        <dbReference type="ARBA" id="ARBA00022448"/>
    </source>
</evidence>
<keyword evidence="6" id="KW-0406">Ion transport</keyword>
<dbReference type="InterPro" id="IPR011992">
    <property type="entry name" value="EF-hand-dom_pair"/>
</dbReference>
<feature type="transmembrane region" description="Helical" evidence="10">
    <location>
        <begin position="256"/>
        <end position="280"/>
    </location>
</feature>
<reference evidence="12" key="1">
    <citation type="submission" date="2021-02" db="EMBL/GenBank/DDBJ databases">
        <authorList>
            <person name="Dougan E. K."/>
            <person name="Rhodes N."/>
            <person name="Thang M."/>
            <person name="Chan C."/>
        </authorList>
    </citation>
    <scope>NUCLEOTIDE SEQUENCE</scope>
</reference>
<name>A0A812SPJ8_9DINO</name>
<keyword evidence="5 10" id="KW-1133">Transmembrane helix</keyword>
<dbReference type="OrthoDB" id="433309at2759"/>
<sequence length="483" mass="53230">MGLASDAGRSLALPHGAPQRQRPGILLGQAQPFWLVELKSWLWCSFLVVSYFVVGILFYSHVETKLCESEEALASPDYDAELCVEPWTSVDSLYFAMVSMSTVGYGDFAPASPMSRAFTLFYIVYGITVPFASLASQLATVMDKLEHRFLRFLEGGRFTNLRGWTKSYDVGEDFRPGSLAVPDGDTVEEKEPPHAFVFYACNLFIPILLFTTWQLLCATVFVALQDMSFLLALYHCVVTATTVGYGDIPIAKDSRFFAVVHVAVSVALLGSCVAEIPTLMDIRRVQTRQSAILKRKLDADMILALDRNGDGVDKLEFCIGILIEIGAELAGLPLEWEDIAPFIKQFEDFDVDHSGHLSKEDLVEMADALKESHVNIAHLKRAASTMSRFRTEGSQGGSSEDILTSQDMAAMIATTSTSSSASRRSPRQGLRRPRKQEKVDRDPIVEETQASVSPRLLLSEQEKLALDSGQDISSCVMPAPLAS</sequence>
<feature type="transmembrane region" description="Helical" evidence="10">
    <location>
        <begin position="196"/>
        <end position="224"/>
    </location>
</feature>
<dbReference type="SUPFAM" id="SSF47473">
    <property type="entry name" value="EF-hand"/>
    <property type="match status" value="1"/>
</dbReference>
<dbReference type="PROSITE" id="PS50222">
    <property type="entry name" value="EF_HAND_2"/>
    <property type="match status" value="1"/>
</dbReference>
<comment type="subcellular location">
    <subcellularLocation>
        <location evidence="1">Membrane</location>
        <topology evidence="1">Multi-pass membrane protein</topology>
    </subcellularLocation>
</comment>
<dbReference type="PANTHER" id="PTHR11003">
    <property type="entry name" value="POTASSIUM CHANNEL, SUBFAMILY K"/>
    <property type="match status" value="1"/>
</dbReference>
<evidence type="ECO:0000256" key="7">
    <source>
        <dbReference type="ARBA" id="ARBA00023136"/>
    </source>
</evidence>
<proteinExistence type="predicted"/>
<feature type="transmembrane region" description="Helical" evidence="10">
    <location>
        <begin position="120"/>
        <end position="142"/>
    </location>
</feature>
<keyword evidence="7 10" id="KW-0472">Membrane</keyword>
<dbReference type="Gene3D" id="1.10.287.70">
    <property type="match status" value="2"/>
</dbReference>
<dbReference type="InterPro" id="IPR018247">
    <property type="entry name" value="EF_Hand_1_Ca_BS"/>
</dbReference>
<evidence type="ECO:0000256" key="3">
    <source>
        <dbReference type="ARBA" id="ARBA00022692"/>
    </source>
</evidence>
<dbReference type="GO" id="GO:0005737">
    <property type="term" value="C:cytoplasm"/>
    <property type="evidence" value="ECO:0007669"/>
    <property type="project" value="UniProtKB-ARBA"/>
</dbReference>
<evidence type="ECO:0000256" key="8">
    <source>
        <dbReference type="ARBA" id="ARBA00023303"/>
    </source>
</evidence>
<keyword evidence="4" id="KW-0106">Calcium</keyword>
<feature type="region of interest" description="Disordered" evidence="9">
    <location>
        <begin position="414"/>
        <end position="455"/>
    </location>
</feature>
<keyword evidence="13" id="KW-1185">Reference proteome</keyword>
<evidence type="ECO:0000256" key="10">
    <source>
        <dbReference type="SAM" id="Phobius"/>
    </source>
</evidence>
<dbReference type="InterPro" id="IPR013099">
    <property type="entry name" value="K_chnl_dom"/>
</dbReference>
<keyword evidence="8" id="KW-0407">Ion channel</keyword>
<accession>A0A812SPJ8</accession>
<dbReference type="SUPFAM" id="SSF81324">
    <property type="entry name" value="Voltage-gated potassium channels"/>
    <property type="match status" value="2"/>
</dbReference>
<feature type="compositionally biased region" description="Basic residues" evidence="9">
    <location>
        <begin position="424"/>
        <end position="435"/>
    </location>
</feature>
<evidence type="ECO:0000256" key="1">
    <source>
        <dbReference type="ARBA" id="ARBA00004141"/>
    </source>
</evidence>
<dbReference type="GO" id="GO:0005509">
    <property type="term" value="F:calcium ion binding"/>
    <property type="evidence" value="ECO:0007669"/>
    <property type="project" value="InterPro"/>
</dbReference>
<feature type="compositionally biased region" description="Low complexity" evidence="9">
    <location>
        <begin position="414"/>
        <end position="423"/>
    </location>
</feature>
<dbReference type="PANTHER" id="PTHR11003:SF291">
    <property type="entry name" value="IP11374P"/>
    <property type="match status" value="1"/>
</dbReference>
<evidence type="ECO:0000259" key="11">
    <source>
        <dbReference type="PROSITE" id="PS50222"/>
    </source>
</evidence>
<evidence type="ECO:0000256" key="5">
    <source>
        <dbReference type="ARBA" id="ARBA00022989"/>
    </source>
</evidence>
<dbReference type="GO" id="GO:0015271">
    <property type="term" value="F:outward rectifier potassium channel activity"/>
    <property type="evidence" value="ECO:0007669"/>
    <property type="project" value="TreeGrafter"/>
</dbReference>
<comment type="caution">
    <text evidence="12">The sequence shown here is derived from an EMBL/GenBank/DDBJ whole genome shotgun (WGS) entry which is preliminary data.</text>
</comment>
<keyword evidence="2" id="KW-0813">Transport</keyword>
<evidence type="ECO:0000256" key="6">
    <source>
        <dbReference type="ARBA" id="ARBA00023065"/>
    </source>
</evidence>
<organism evidence="12 13">
    <name type="scientific">Symbiodinium natans</name>
    <dbReference type="NCBI Taxonomy" id="878477"/>
    <lineage>
        <taxon>Eukaryota</taxon>
        <taxon>Sar</taxon>
        <taxon>Alveolata</taxon>
        <taxon>Dinophyceae</taxon>
        <taxon>Suessiales</taxon>
        <taxon>Symbiodiniaceae</taxon>
        <taxon>Symbiodinium</taxon>
    </lineage>
</organism>